<dbReference type="EMBL" id="NATQ01000017">
    <property type="protein sequence ID" value="OQX90980.1"/>
    <property type="molecule type" value="Genomic_DNA"/>
</dbReference>
<gene>
    <name evidence="1" type="ORF">B6D57_01400</name>
</gene>
<dbReference type="Proteomes" id="UP000192611">
    <property type="component" value="Unassembled WGS sequence"/>
</dbReference>
<comment type="caution">
    <text evidence="1">The sequence shown here is derived from an EMBL/GenBank/DDBJ whole genome shotgun (WGS) entry which is preliminary data.</text>
</comment>
<name>A0A1W9S3V7_9BACT</name>
<dbReference type="SUPFAM" id="SSF51445">
    <property type="entry name" value="(Trans)glycosidases"/>
    <property type="match status" value="1"/>
</dbReference>
<evidence type="ECO:0000313" key="2">
    <source>
        <dbReference type="Proteomes" id="UP000192611"/>
    </source>
</evidence>
<dbReference type="AlphaFoldDB" id="A0A1W9S3V7"/>
<proteinExistence type="predicted"/>
<evidence type="ECO:0008006" key="3">
    <source>
        <dbReference type="Google" id="ProtNLM"/>
    </source>
</evidence>
<dbReference type="Gene3D" id="3.20.20.70">
    <property type="entry name" value="Aldolase class I"/>
    <property type="match status" value="1"/>
</dbReference>
<reference evidence="2" key="1">
    <citation type="submission" date="2017-03" db="EMBL/GenBank/DDBJ databases">
        <title>Novel pathways for hydrocarbon cycling and metabolic interdependencies in hydrothermal sediment communities.</title>
        <authorList>
            <person name="Dombrowski N."/>
            <person name="Seitz K."/>
            <person name="Teske A."/>
            <person name="Baker B."/>
        </authorList>
    </citation>
    <scope>NUCLEOTIDE SEQUENCE [LARGE SCALE GENOMIC DNA]</scope>
</reference>
<dbReference type="InterPro" id="IPR013785">
    <property type="entry name" value="Aldolase_TIM"/>
</dbReference>
<dbReference type="InterPro" id="IPR017853">
    <property type="entry name" value="GH"/>
</dbReference>
<protein>
    <recommendedName>
        <fullName evidence="3">Glycoside-hydrolase family GH114 TIM-barrel domain-containing protein</fullName>
    </recommendedName>
</protein>
<sequence length="276" mass="31337">MNNIDRIIGSIYISLLLVASVSSISLALPQLTGSSWLWVYGEYLDTETIKEIAPDIIVLDPDLYTENAISDLNEADITTLAHIPIGMVFNDSPLWFKVNFRPWILGVVGKVRLGHAIRVWQCPGWRNELGDYIEEDVMTKGFDGIFIDAELPYRMYEEHRSELLDLISDVVDRFRGDFMDSPIVVFGGGDILKRDDIVCNIDGFAMEGVWWDNHRVRTGSRTTEAKTRILKAAQGYGLKAFTVEYPDLPGDRIEVESEASALDFVLYIPSPYWSRY</sequence>
<evidence type="ECO:0000313" key="1">
    <source>
        <dbReference type="EMBL" id="OQX90980.1"/>
    </source>
</evidence>
<organism evidence="1 2">
    <name type="scientific">Candidatus Coatesbacteria bacterium 4484_99</name>
    <dbReference type="NCBI Taxonomy" id="1970774"/>
    <lineage>
        <taxon>Bacteria</taxon>
        <taxon>Candidatus Coatesiibacteriota</taxon>
    </lineage>
</organism>
<accession>A0A1W9S3V7</accession>